<feature type="compositionally biased region" description="Basic and acidic residues" evidence="1">
    <location>
        <begin position="245"/>
        <end position="259"/>
    </location>
</feature>
<keyword evidence="3" id="KW-1185">Reference proteome</keyword>
<evidence type="ECO:0008006" key="4">
    <source>
        <dbReference type="Google" id="ProtNLM"/>
    </source>
</evidence>
<gene>
    <name evidence="2" type="ORF">HW932_20370</name>
</gene>
<dbReference type="EMBL" id="JABZEO010000028">
    <property type="protein sequence ID" value="NVZ11608.1"/>
    <property type="molecule type" value="Genomic_DNA"/>
</dbReference>
<dbReference type="AlphaFoldDB" id="A0A850RE28"/>
<name>A0A850RE28_9GAMM</name>
<dbReference type="Gene3D" id="3.40.1360.10">
    <property type="match status" value="1"/>
</dbReference>
<evidence type="ECO:0000313" key="2">
    <source>
        <dbReference type="EMBL" id="NVZ11608.1"/>
    </source>
</evidence>
<sequence>MSAALHAVPPHAVDDEAGHSAAWQPPATWRDRDQGEVAHCTHVWAYRPSDGGTPLGHVVRYECANGRKMMIPFFKRTATGAWAAGAPAEPRPLFGLDTLDRPGAIFVTEGEKDAAALQALGLCALTSLGGSQSAGRADWEPVRQASAQGRHILIWPDQDAAGQQYAAQVAQQIGPACRCLRRPPSGTPALKGAGAADWLQAQLAGQRIAWDGLAPPGLSDAQRQALQAQLLGALADIQGPLPPEWHARPTTGDRQRHPQAEAIPRTYLITDQGTFRVTRSQGGEPIQQQLANFTAVIQEEVIRDDGQEQTRTLTLAGSLSGRTLPAITLTLDQFTRMDWPARHWGTMTLIHPGQGAKDHLKYAIQLLSHQGEPPVTMRTLFTHTGWRRLAGAWRYLSAGAVIGAQGAVSGIEVDLGELGALYRLPAPSASADERHAAAAASAASAQVAPPEIAIPLIAAVYLAPLSQSLGVDFALWLEGPSRSLKSTLAALMTAHFGAGIDRTRLAASWLDTPNAIGLKLFLLADTLAVIDDYAPQPSASEQARLDKTVATIIRGIGNRAGRGRLTADIRLQNERKPRALALCTAEQWPTGESLQARLFGVALRPGQVDLARLSEIQALAQQGVLARAMADYLQTLAGDFSARVDELKAEWEVWRGLGLQAGLQGRTPDQAAYLLLGYSLALDHWRASGVITSEHSYADLCRAQSIILALAKEHERRIAHAQPADTFMAILTDLLLSGAVHVRDMADHRPSTEAERLGWTREGPGGPHIGWVNAGKQELYLLPTPTLEAVYSASKRIDTPLTLRPAALKRQLLDRGFLQPGNSEQRGDKQVDRTTRKVRIGQHTASVLVVLLQALERPEANREH</sequence>
<feature type="compositionally biased region" description="Basic and acidic residues" evidence="1">
    <location>
        <begin position="825"/>
        <end position="835"/>
    </location>
</feature>
<proteinExistence type="predicted"/>
<comment type="caution">
    <text evidence="2">The sequence shown here is derived from an EMBL/GenBank/DDBJ whole genome shotgun (WGS) entry which is preliminary data.</text>
</comment>
<dbReference type="CDD" id="cd01029">
    <property type="entry name" value="TOPRIM_primases"/>
    <property type="match status" value="1"/>
</dbReference>
<dbReference type="Proteomes" id="UP000592294">
    <property type="component" value="Unassembled WGS sequence"/>
</dbReference>
<accession>A0A850RE28</accession>
<organism evidence="2 3">
    <name type="scientific">Allochromatium humboldtianum</name>
    <dbReference type="NCBI Taxonomy" id="504901"/>
    <lineage>
        <taxon>Bacteria</taxon>
        <taxon>Pseudomonadati</taxon>
        <taxon>Pseudomonadota</taxon>
        <taxon>Gammaproteobacteria</taxon>
        <taxon>Chromatiales</taxon>
        <taxon>Chromatiaceae</taxon>
        <taxon>Allochromatium</taxon>
    </lineage>
</organism>
<feature type="region of interest" description="Disordered" evidence="1">
    <location>
        <begin position="815"/>
        <end position="836"/>
    </location>
</feature>
<feature type="region of interest" description="Disordered" evidence="1">
    <location>
        <begin position="240"/>
        <end position="262"/>
    </location>
</feature>
<feature type="region of interest" description="Disordered" evidence="1">
    <location>
        <begin position="1"/>
        <end position="26"/>
    </location>
</feature>
<evidence type="ECO:0000256" key="1">
    <source>
        <dbReference type="SAM" id="MobiDB-lite"/>
    </source>
</evidence>
<dbReference type="RefSeq" id="WP_176978300.1">
    <property type="nucleotide sequence ID" value="NZ_JABZEO010000028.1"/>
</dbReference>
<protein>
    <recommendedName>
        <fullName evidence="4">DUF927 domain-containing protein</fullName>
    </recommendedName>
</protein>
<evidence type="ECO:0000313" key="3">
    <source>
        <dbReference type="Proteomes" id="UP000592294"/>
    </source>
</evidence>
<dbReference type="InterPro" id="IPR034154">
    <property type="entry name" value="TOPRIM_DnaG/twinkle"/>
</dbReference>
<reference evidence="2 3" key="1">
    <citation type="submission" date="2020-06" db="EMBL/GenBank/DDBJ databases">
        <title>Whole-genome sequence of Allochromatium humboldtianum DSM 21881, type strain.</title>
        <authorList>
            <person name="Kyndt J.A."/>
            <person name="Meyer T.E."/>
        </authorList>
    </citation>
    <scope>NUCLEOTIDE SEQUENCE [LARGE SCALE GENOMIC DNA]</scope>
    <source>
        <strain evidence="2 3">DSM 21881</strain>
    </source>
</reference>